<accession>A0A0G0BPT6</accession>
<dbReference type="Pfam" id="PF06541">
    <property type="entry name" value="ABC_trans_CmpB"/>
    <property type="match status" value="1"/>
</dbReference>
<dbReference type="STRING" id="1618478.UR68_C0033G0001"/>
<sequence length="131" mass="15058">MLNTFIIFMFLVIGGVLLEVLISQAHYLVTKKHIKKYHFSFSRYFFLLLFPLIAAALVALQVGPTLFKIFIAFALVGTFFEWLIGFSYHMVVGQRLWTYHRLGLNGYTSILSIPLWGLAGALFYLLTKIFV</sequence>
<dbReference type="InterPro" id="IPR010540">
    <property type="entry name" value="CmpB_TMEM229"/>
</dbReference>
<evidence type="ECO:0000313" key="2">
    <source>
        <dbReference type="EMBL" id="KKP71529.1"/>
    </source>
</evidence>
<evidence type="ECO:0000256" key="1">
    <source>
        <dbReference type="SAM" id="Phobius"/>
    </source>
</evidence>
<proteinExistence type="predicted"/>
<dbReference type="Proteomes" id="UP000034457">
    <property type="component" value="Unassembled WGS sequence"/>
</dbReference>
<name>A0A0G0BPT6_9BACT</name>
<dbReference type="EMBL" id="LBQC01000033">
    <property type="protein sequence ID" value="KKP71529.1"/>
    <property type="molecule type" value="Genomic_DNA"/>
</dbReference>
<protein>
    <submittedName>
        <fullName evidence="2">Uncharacterized protein</fullName>
    </submittedName>
</protein>
<reference evidence="2 3" key="1">
    <citation type="journal article" date="2015" name="Nature">
        <title>rRNA introns, odd ribosomes, and small enigmatic genomes across a large radiation of phyla.</title>
        <authorList>
            <person name="Brown C.T."/>
            <person name="Hug L.A."/>
            <person name="Thomas B.C."/>
            <person name="Sharon I."/>
            <person name="Castelle C.J."/>
            <person name="Singh A."/>
            <person name="Wilkins M.J."/>
            <person name="Williams K.H."/>
            <person name="Banfield J.F."/>
        </authorList>
    </citation>
    <scope>NUCLEOTIDE SEQUENCE [LARGE SCALE GENOMIC DNA]</scope>
</reference>
<keyword evidence="1" id="KW-0812">Transmembrane</keyword>
<feature type="transmembrane region" description="Helical" evidence="1">
    <location>
        <begin position="6"/>
        <end position="29"/>
    </location>
</feature>
<organism evidence="2 3">
    <name type="scientific">Candidatus Roizmanbacteria bacterium GW2011_GWA2_35_19</name>
    <dbReference type="NCBI Taxonomy" id="1618478"/>
    <lineage>
        <taxon>Bacteria</taxon>
        <taxon>Candidatus Roizmaniibacteriota</taxon>
    </lineage>
</organism>
<dbReference type="AlphaFoldDB" id="A0A0G0BPT6"/>
<gene>
    <name evidence="2" type="ORF">UR68_C0033G0001</name>
</gene>
<feature type="transmembrane region" description="Helical" evidence="1">
    <location>
        <begin position="104"/>
        <end position="126"/>
    </location>
</feature>
<feature type="transmembrane region" description="Helical" evidence="1">
    <location>
        <begin position="41"/>
        <end position="63"/>
    </location>
</feature>
<comment type="caution">
    <text evidence="2">The sequence shown here is derived from an EMBL/GenBank/DDBJ whole genome shotgun (WGS) entry which is preliminary data.</text>
</comment>
<keyword evidence="1" id="KW-1133">Transmembrane helix</keyword>
<feature type="transmembrane region" description="Helical" evidence="1">
    <location>
        <begin position="69"/>
        <end position="92"/>
    </location>
</feature>
<evidence type="ECO:0000313" key="3">
    <source>
        <dbReference type="Proteomes" id="UP000034457"/>
    </source>
</evidence>
<keyword evidence="1" id="KW-0472">Membrane</keyword>